<gene>
    <name evidence="1" type="ORF">D7004_11350</name>
</gene>
<dbReference type="EMBL" id="RBEE01000023">
    <property type="protein sequence ID" value="RNL52173.1"/>
    <property type="molecule type" value="Genomic_DNA"/>
</dbReference>
<protein>
    <submittedName>
        <fullName evidence="1">Uncharacterized protein</fullName>
    </submittedName>
</protein>
<comment type="caution">
    <text evidence="1">The sequence shown here is derived from an EMBL/GenBank/DDBJ whole genome shotgun (WGS) entry which is preliminary data.</text>
</comment>
<keyword evidence="2" id="KW-1185">Reference proteome</keyword>
<reference evidence="1 2" key="1">
    <citation type="submission" date="2018-10" db="EMBL/GenBank/DDBJ databases">
        <title>Genome sequencing of Pedobacter jejuensis TNB23.</title>
        <authorList>
            <person name="Cho Y.-J."/>
            <person name="Cho A."/>
            <person name="Kim O.-S."/>
        </authorList>
    </citation>
    <scope>NUCLEOTIDE SEQUENCE [LARGE SCALE GENOMIC DNA]</scope>
    <source>
        <strain evidence="1 2">TNB23</strain>
    </source>
</reference>
<dbReference type="AlphaFoldDB" id="A0A3N0BSY7"/>
<dbReference type="PROSITE" id="PS51257">
    <property type="entry name" value="PROKAR_LIPOPROTEIN"/>
    <property type="match status" value="1"/>
</dbReference>
<evidence type="ECO:0000313" key="1">
    <source>
        <dbReference type="EMBL" id="RNL52173.1"/>
    </source>
</evidence>
<proteinExistence type="predicted"/>
<dbReference type="RefSeq" id="WP_123205978.1">
    <property type="nucleotide sequence ID" value="NZ_RBEE01000023.1"/>
</dbReference>
<dbReference type="OrthoDB" id="1143855at2"/>
<evidence type="ECO:0000313" key="2">
    <source>
        <dbReference type="Proteomes" id="UP000274046"/>
    </source>
</evidence>
<name>A0A3N0BSY7_9SPHI</name>
<sequence length="110" mass="12796">MKNFIVLFALAITLFACKKSIPEPDVIRLKVYITEIEHTNENEPSFLYWYVRKAKSGGFYYVTSTKRTLDFTDYNFNHILNMPTDLEGAFQLDDIVVSINNLNGKIKTDY</sequence>
<accession>A0A3N0BSY7</accession>
<organism evidence="1 2">
    <name type="scientific">Pedobacter jejuensis</name>
    <dbReference type="NCBI Taxonomy" id="1268550"/>
    <lineage>
        <taxon>Bacteria</taxon>
        <taxon>Pseudomonadati</taxon>
        <taxon>Bacteroidota</taxon>
        <taxon>Sphingobacteriia</taxon>
        <taxon>Sphingobacteriales</taxon>
        <taxon>Sphingobacteriaceae</taxon>
        <taxon>Pedobacter</taxon>
    </lineage>
</organism>
<dbReference type="Proteomes" id="UP000274046">
    <property type="component" value="Unassembled WGS sequence"/>
</dbReference>